<name>A0A4Q5KVK1_9GAMM</name>
<keyword evidence="1" id="KW-0732">Signal</keyword>
<gene>
    <name evidence="3" type="ORF">ERW53_05335</name>
    <name evidence="2" type="ORF">ERW57_06860</name>
</gene>
<accession>A0A4Q5KVK1</accession>
<reference evidence="4 5" key="1">
    <citation type="submission" date="2019-02" db="EMBL/GenBank/DDBJ databases">
        <title>Genome sequences of Aliivibrio finisterrensis strains from farmed Atlantic salmon.</title>
        <authorList>
            <person name="Bowman J.P."/>
        </authorList>
    </citation>
    <scope>NUCLEOTIDE SEQUENCE [LARGE SCALE GENOMIC DNA]</scope>
    <source>
        <strain evidence="3 5">A21</strain>
        <strain evidence="2 4">A46</strain>
    </source>
</reference>
<dbReference type="RefSeq" id="WP_130047304.1">
    <property type="nucleotide sequence ID" value="NZ_SEZK01000008.1"/>
</dbReference>
<feature type="signal peptide" evidence="1">
    <location>
        <begin position="1"/>
        <end position="23"/>
    </location>
</feature>
<evidence type="ECO:0000313" key="5">
    <source>
        <dbReference type="Proteomes" id="UP000294166"/>
    </source>
</evidence>
<keyword evidence="5" id="KW-1185">Reference proteome</keyword>
<evidence type="ECO:0000313" key="4">
    <source>
        <dbReference type="Proteomes" id="UP000294063"/>
    </source>
</evidence>
<evidence type="ECO:0008006" key="6">
    <source>
        <dbReference type="Google" id="ProtNLM"/>
    </source>
</evidence>
<organism evidence="2 4">
    <name type="scientific">Aliivibrio finisterrensis</name>
    <dbReference type="NCBI Taxonomy" id="511998"/>
    <lineage>
        <taxon>Bacteria</taxon>
        <taxon>Pseudomonadati</taxon>
        <taxon>Pseudomonadota</taxon>
        <taxon>Gammaproteobacteria</taxon>
        <taxon>Vibrionales</taxon>
        <taxon>Vibrionaceae</taxon>
        <taxon>Aliivibrio</taxon>
    </lineage>
</organism>
<comment type="caution">
    <text evidence="2">The sequence shown here is derived from an EMBL/GenBank/DDBJ whole genome shotgun (WGS) entry which is preliminary data.</text>
</comment>
<dbReference type="Proteomes" id="UP000294166">
    <property type="component" value="Unassembled WGS sequence"/>
</dbReference>
<sequence>MSVKIKSAFILVAFSFFSFLSFANEATQEKAQIQKINEQYFNEFNKSKAILDERTQEILSSSREGLGEFKNMIFSWTDFIEKKCVFATVESKGTEAETALFLSCEIEEYNKMNEYLLNSIISVP</sequence>
<dbReference type="AlphaFoldDB" id="A0A4Q5KVK1"/>
<evidence type="ECO:0000256" key="1">
    <source>
        <dbReference type="SAM" id="SignalP"/>
    </source>
</evidence>
<dbReference type="EMBL" id="SEZK01000008">
    <property type="protein sequence ID" value="RYU52502.1"/>
    <property type="molecule type" value="Genomic_DNA"/>
</dbReference>
<protein>
    <recommendedName>
        <fullName evidence="6">DUF1311 domain-containing protein</fullName>
    </recommendedName>
</protein>
<evidence type="ECO:0000313" key="3">
    <source>
        <dbReference type="EMBL" id="RYU65626.1"/>
    </source>
</evidence>
<dbReference type="Proteomes" id="UP000294063">
    <property type="component" value="Unassembled WGS sequence"/>
</dbReference>
<proteinExistence type="predicted"/>
<feature type="chain" id="PRO_5020728773" description="DUF1311 domain-containing protein" evidence="1">
    <location>
        <begin position="24"/>
        <end position="124"/>
    </location>
</feature>
<evidence type="ECO:0000313" key="2">
    <source>
        <dbReference type="EMBL" id="RYU52502.1"/>
    </source>
</evidence>
<dbReference type="EMBL" id="SEZN01000007">
    <property type="protein sequence ID" value="RYU65626.1"/>
    <property type="molecule type" value="Genomic_DNA"/>
</dbReference>